<evidence type="ECO:0000313" key="1">
    <source>
        <dbReference type="EMBL" id="KAF1844260.1"/>
    </source>
</evidence>
<gene>
    <name evidence="1" type="ORF">K460DRAFT_267001</name>
</gene>
<dbReference type="Proteomes" id="UP000800039">
    <property type="component" value="Unassembled WGS sequence"/>
</dbReference>
<evidence type="ECO:0000313" key="2">
    <source>
        <dbReference type="Proteomes" id="UP000800039"/>
    </source>
</evidence>
<sequence>FDPQGLTENHTTVYTLTVHTPPRPPPQWLPSILTRTPVFHPRTGPSSVLPLSGDLNKPKYDRFLLEDLDLLSTKSVSIKSSWFPPEMRCHHIVEEPWKYGCDQGCYFVEKGGNEVSRWRCKRVDCEGHVYCGQLKEDAEGQACFGKRGQRLVCRD</sequence>
<dbReference type="AlphaFoldDB" id="A0A9P4GEU1"/>
<organism evidence="1 2">
    <name type="scientific">Cucurbitaria berberidis CBS 394.84</name>
    <dbReference type="NCBI Taxonomy" id="1168544"/>
    <lineage>
        <taxon>Eukaryota</taxon>
        <taxon>Fungi</taxon>
        <taxon>Dikarya</taxon>
        <taxon>Ascomycota</taxon>
        <taxon>Pezizomycotina</taxon>
        <taxon>Dothideomycetes</taxon>
        <taxon>Pleosporomycetidae</taxon>
        <taxon>Pleosporales</taxon>
        <taxon>Pleosporineae</taxon>
        <taxon>Cucurbitariaceae</taxon>
        <taxon>Cucurbitaria</taxon>
    </lineage>
</organism>
<dbReference type="RefSeq" id="XP_040786823.1">
    <property type="nucleotide sequence ID" value="XM_040927517.1"/>
</dbReference>
<proteinExistence type="predicted"/>
<keyword evidence="2" id="KW-1185">Reference proteome</keyword>
<accession>A0A9P4GEU1</accession>
<dbReference type="GeneID" id="63844770"/>
<dbReference type="EMBL" id="ML976617">
    <property type="protein sequence ID" value="KAF1844260.1"/>
    <property type="molecule type" value="Genomic_DNA"/>
</dbReference>
<protein>
    <submittedName>
        <fullName evidence="1">Uncharacterized protein</fullName>
    </submittedName>
</protein>
<dbReference type="OrthoDB" id="3787841at2759"/>
<feature type="non-terminal residue" evidence="1">
    <location>
        <position position="1"/>
    </location>
</feature>
<comment type="caution">
    <text evidence="1">The sequence shown here is derived from an EMBL/GenBank/DDBJ whole genome shotgun (WGS) entry which is preliminary data.</text>
</comment>
<feature type="non-terminal residue" evidence="1">
    <location>
        <position position="155"/>
    </location>
</feature>
<reference evidence="1" key="1">
    <citation type="submission" date="2020-01" db="EMBL/GenBank/DDBJ databases">
        <authorList>
            <consortium name="DOE Joint Genome Institute"/>
            <person name="Haridas S."/>
            <person name="Albert R."/>
            <person name="Binder M."/>
            <person name="Bloem J."/>
            <person name="Labutti K."/>
            <person name="Salamov A."/>
            <person name="Andreopoulos B."/>
            <person name="Baker S.E."/>
            <person name="Barry K."/>
            <person name="Bills G."/>
            <person name="Bluhm B.H."/>
            <person name="Cannon C."/>
            <person name="Castanera R."/>
            <person name="Culley D.E."/>
            <person name="Daum C."/>
            <person name="Ezra D."/>
            <person name="Gonzalez J.B."/>
            <person name="Henrissat B."/>
            <person name="Kuo A."/>
            <person name="Liang C."/>
            <person name="Lipzen A."/>
            <person name="Lutzoni F."/>
            <person name="Magnuson J."/>
            <person name="Mondo S."/>
            <person name="Nolan M."/>
            <person name="Ohm R."/>
            <person name="Pangilinan J."/>
            <person name="Park H.-J."/>
            <person name="Ramirez L."/>
            <person name="Alfaro M."/>
            <person name="Sun H."/>
            <person name="Tritt A."/>
            <person name="Yoshinaga Y."/>
            <person name="Zwiers L.-H."/>
            <person name="Turgeon B.G."/>
            <person name="Goodwin S.B."/>
            <person name="Spatafora J.W."/>
            <person name="Crous P.W."/>
            <person name="Grigoriev I.V."/>
        </authorList>
    </citation>
    <scope>NUCLEOTIDE SEQUENCE</scope>
    <source>
        <strain evidence="1">CBS 394.84</strain>
    </source>
</reference>
<name>A0A9P4GEU1_9PLEO</name>